<organism evidence="1">
    <name type="scientific">Lysinibacillus sphaericus</name>
    <name type="common">Bacillus sphaericus</name>
    <dbReference type="NCBI Taxonomy" id="1421"/>
    <lineage>
        <taxon>Bacteria</taxon>
        <taxon>Bacillati</taxon>
        <taxon>Bacillota</taxon>
        <taxon>Bacilli</taxon>
        <taxon>Bacillales</taxon>
        <taxon>Bacillaceae</taxon>
        <taxon>Lysinibacillus</taxon>
    </lineage>
</organism>
<name>A0A6H0A1N0_LYSSH</name>
<geneLocation type="plasmid" evidence="1">
    <name>pSSII-1</name>
</geneLocation>
<evidence type="ECO:0000313" key="1">
    <source>
        <dbReference type="EMBL" id="QIS31219.1"/>
    </source>
</evidence>
<accession>A0A6H0A1N0</accession>
<keyword evidence="1" id="KW-0614">Plasmid</keyword>
<reference evidence="1" key="1">
    <citation type="submission" date="2020-02" db="EMBL/GenBank/DDBJ databases">
        <authorList>
            <person name="Hu X."/>
            <person name="Yuan Z."/>
            <person name="Cheng J."/>
            <person name="Geng P."/>
        </authorList>
    </citation>
    <scope>NUCLEOTIDE SEQUENCE</scope>
    <source>
        <strain evidence="1">SSII-1</strain>
        <plasmid evidence="1">pSSII-1</plasmid>
    </source>
</reference>
<sequence length="165" mass="19507">MKTSTITQSNVVNNEYIAEEIKNLLLCTPKNISNINLKVNNEWRGIERKLQELEMTIRSLPKGQIKLFSRNNQIQKFVLPTYSYSVSSVGEDYFDDNIIELPEKMYRRFVMLISDQISDIPISLEHRTFYISWEFTETEENDWEFNAEVTVENEIHLPRMVSKYG</sequence>
<dbReference type="AlphaFoldDB" id="A0A6H0A1N0"/>
<protein>
    <submittedName>
        <fullName evidence="1">Uncharacterized protein</fullName>
    </submittedName>
</protein>
<proteinExistence type="predicted"/>
<dbReference type="EMBL" id="MT075580">
    <property type="protein sequence ID" value="QIS31219.1"/>
    <property type="molecule type" value="Genomic_DNA"/>
</dbReference>
<dbReference type="RefSeq" id="WP_012291685.1">
    <property type="nucleotide sequence ID" value="NZ_CP014644.1"/>
</dbReference>